<dbReference type="SUPFAM" id="SSF53098">
    <property type="entry name" value="Ribonuclease H-like"/>
    <property type="match status" value="1"/>
</dbReference>
<evidence type="ECO:0000313" key="3">
    <source>
        <dbReference type="Proteomes" id="UP001054837"/>
    </source>
</evidence>
<dbReference type="EMBL" id="BPLQ01002024">
    <property type="protein sequence ID" value="GIX87753.1"/>
    <property type="molecule type" value="Genomic_DNA"/>
</dbReference>
<dbReference type="Gene3D" id="3.30.420.10">
    <property type="entry name" value="Ribonuclease H-like superfamily/Ribonuclease H"/>
    <property type="match status" value="1"/>
</dbReference>
<reference evidence="2 3" key="1">
    <citation type="submission" date="2021-06" db="EMBL/GenBank/DDBJ databases">
        <title>Caerostris darwini draft genome.</title>
        <authorList>
            <person name="Kono N."/>
            <person name="Arakawa K."/>
        </authorList>
    </citation>
    <scope>NUCLEOTIDE SEQUENCE [LARGE SCALE GENOMIC DNA]</scope>
</reference>
<dbReference type="InterPro" id="IPR012337">
    <property type="entry name" value="RNaseH-like_sf"/>
</dbReference>
<organism evidence="2 3">
    <name type="scientific">Caerostris darwini</name>
    <dbReference type="NCBI Taxonomy" id="1538125"/>
    <lineage>
        <taxon>Eukaryota</taxon>
        <taxon>Metazoa</taxon>
        <taxon>Ecdysozoa</taxon>
        <taxon>Arthropoda</taxon>
        <taxon>Chelicerata</taxon>
        <taxon>Arachnida</taxon>
        <taxon>Araneae</taxon>
        <taxon>Araneomorphae</taxon>
        <taxon>Entelegynae</taxon>
        <taxon>Araneoidea</taxon>
        <taxon>Araneidae</taxon>
        <taxon>Caerostris</taxon>
    </lineage>
</organism>
<keyword evidence="3" id="KW-1185">Reference proteome</keyword>
<feature type="domain" description="RNase H type-1" evidence="1">
    <location>
        <begin position="143"/>
        <end position="242"/>
    </location>
</feature>
<proteinExistence type="predicted"/>
<dbReference type="CDD" id="cd09276">
    <property type="entry name" value="Rnase_HI_RT_non_LTR"/>
    <property type="match status" value="1"/>
</dbReference>
<dbReference type="Proteomes" id="UP001054837">
    <property type="component" value="Unassembled WGS sequence"/>
</dbReference>
<dbReference type="GO" id="GO:0004523">
    <property type="term" value="F:RNA-DNA hybrid ribonuclease activity"/>
    <property type="evidence" value="ECO:0007669"/>
    <property type="project" value="InterPro"/>
</dbReference>
<dbReference type="InterPro" id="IPR036397">
    <property type="entry name" value="RNaseH_sf"/>
</dbReference>
<sequence length="242" mass="27824">MESTSNLCLYKINRTTRVYWGLSPTIKKEIYRKVLEKIIIYGHEIWFKDQVEQNAKLSSLQRVGLLNITKCYRTVATEALQISGIPPITITLRYLQQLYRLKYLQQSIQINNQTFSFEDIEKRNKFEPLWDKTKFLRRHMQKNEDGCCIYTDGSKLRGRVGCALVCILDKVIKFSDQKRLSDGASVYMAELKAIEAAIMSANSHQYSSVKIISDSRSVLQALCNPNNCTAPISSIKALLNRL</sequence>
<gene>
    <name evidence="2" type="primary">PO14_2</name>
    <name evidence="2" type="ORF">CDAR_617241</name>
</gene>
<dbReference type="PROSITE" id="PS50879">
    <property type="entry name" value="RNASE_H_1"/>
    <property type="match status" value="1"/>
</dbReference>
<name>A0AAV4NVH1_9ARAC</name>
<comment type="caution">
    <text evidence="2">The sequence shown here is derived from an EMBL/GenBank/DDBJ whole genome shotgun (WGS) entry which is preliminary data.</text>
</comment>
<dbReference type="GO" id="GO:0003676">
    <property type="term" value="F:nucleic acid binding"/>
    <property type="evidence" value="ECO:0007669"/>
    <property type="project" value="InterPro"/>
</dbReference>
<evidence type="ECO:0000313" key="2">
    <source>
        <dbReference type="EMBL" id="GIX87753.1"/>
    </source>
</evidence>
<dbReference type="AlphaFoldDB" id="A0AAV4NVH1"/>
<accession>A0AAV4NVH1</accession>
<protein>
    <submittedName>
        <fullName evidence="2">Retrovirus-related Pol polyprotein from type-1 retrotransposable element R1 4</fullName>
    </submittedName>
</protein>
<evidence type="ECO:0000259" key="1">
    <source>
        <dbReference type="PROSITE" id="PS50879"/>
    </source>
</evidence>
<dbReference type="Pfam" id="PF13456">
    <property type="entry name" value="RVT_3"/>
    <property type="match status" value="1"/>
</dbReference>
<dbReference type="InterPro" id="IPR002156">
    <property type="entry name" value="RNaseH_domain"/>
</dbReference>